<dbReference type="SMART" id="SM00461">
    <property type="entry name" value="WH1"/>
    <property type="match status" value="1"/>
</dbReference>
<gene>
    <name evidence="3" type="ORF">MS3_00004561</name>
</gene>
<reference evidence="3" key="4">
    <citation type="journal article" date="2022" name="PLoS Pathog.">
        <title>Chromosome-level genome of Schistosoma haematobium underpins genome-wide explorations of molecular variation.</title>
        <authorList>
            <person name="Stroehlein A.J."/>
            <person name="Korhonen P.K."/>
            <person name="Lee V.V."/>
            <person name="Ralph S.A."/>
            <person name="Mentink-Kane M."/>
            <person name="You H."/>
            <person name="McManus D.P."/>
            <person name="Tchuente L.T."/>
            <person name="Stothard J.R."/>
            <person name="Kaur P."/>
            <person name="Dudchenko O."/>
            <person name="Aiden E.L."/>
            <person name="Yang B."/>
            <person name="Yang H."/>
            <person name="Emery A.M."/>
            <person name="Webster B.L."/>
            <person name="Brindley P.J."/>
            <person name="Rollinson D."/>
            <person name="Chang B.C.H."/>
            <person name="Gasser R.B."/>
            <person name="Young N.D."/>
        </authorList>
    </citation>
    <scope>NUCLEOTIDE SEQUENCE</scope>
</reference>
<feature type="region of interest" description="Disordered" evidence="1">
    <location>
        <begin position="201"/>
        <end position="225"/>
    </location>
</feature>
<feature type="compositionally biased region" description="Polar residues" evidence="1">
    <location>
        <begin position="325"/>
        <end position="336"/>
    </location>
</feature>
<reference evidence="3" key="2">
    <citation type="journal article" date="2019" name="Gigascience">
        <title>High-quality Schistosoma haematobium genome achieved by single-molecule and long-range sequencing.</title>
        <authorList>
            <person name="Stroehlein A.J."/>
            <person name="Korhonen P.K."/>
            <person name="Chong T.M."/>
            <person name="Lim Y.L."/>
            <person name="Chan K.G."/>
            <person name="Webster B."/>
            <person name="Rollinson D."/>
            <person name="Brindley P.J."/>
            <person name="Gasser R.B."/>
            <person name="Young N.D."/>
        </authorList>
    </citation>
    <scope>NUCLEOTIDE SEQUENCE</scope>
</reference>
<dbReference type="GeneID" id="24596192"/>
<reference evidence="3" key="1">
    <citation type="journal article" date="2012" name="Nat. Genet.">
        <title>Whole-genome sequence of Schistosoma haematobium.</title>
        <authorList>
            <person name="Young N.D."/>
            <person name="Jex A.R."/>
            <person name="Li B."/>
            <person name="Liu S."/>
            <person name="Yang L."/>
            <person name="Xiong Z."/>
            <person name="Li Y."/>
            <person name="Cantacessi C."/>
            <person name="Hall R.S."/>
            <person name="Xu X."/>
            <person name="Chen F."/>
            <person name="Wu X."/>
            <person name="Zerlotini A."/>
            <person name="Oliveira G."/>
            <person name="Hofmann A."/>
            <person name="Zhang G."/>
            <person name="Fang X."/>
            <person name="Kang Y."/>
            <person name="Campbell B.E."/>
            <person name="Loukas A."/>
            <person name="Ranganathan S."/>
            <person name="Rollinson D."/>
            <person name="Rinaldi G."/>
            <person name="Brindley P.J."/>
            <person name="Yang H."/>
            <person name="Wang J."/>
            <person name="Wang J."/>
            <person name="Gasser R.B."/>
        </authorList>
    </citation>
    <scope>NUCLEOTIDE SEQUENCE</scope>
</reference>
<feature type="domain" description="WH1" evidence="2">
    <location>
        <begin position="1"/>
        <end position="112"/>
    </location>
</feature>
<proteinExistence type="predicted"/>
<evidence type="ECO:0000256" key="1">
    <source>
        <dbReference type="SAM" id="MobiDB-lite"/>
    </source>
</evidence>
<dbReference type="AlphaFoldDB" id="A0A922LT11"/>
<dbReference type="CDD" id="cd01207">
    <property type="entry name" value="EVH1_Ena_VASP-like"/>
    <property type="match status" value="1"/>
</dbReference>
<feature type="compositionally biased region" description="Low complexity" evidence="1">
    <location>
        <begin position="214"/>
        <end position="225"/>
    </location>
</feature>
<feature type="compositionally biased region" description="Polar residues" evidence="1">
    <location>
        <begin position="201"/>
        <end position="213"/>
    </location>
</feature>
<name>A0A922LT11_SCHHA</name>
<protein>
    <recommendedName>
        <fullName evidence="2">WH1 domain-containing protein</fullName>
    </recommendedName>
</protein>
<dbReference type="Pfam" id="PF00568">
    <property type="entry name" value="WH1"/>
    <property type="match status" value="1"/>
</dbReference>
<dbReference type="KEGG" id="shx:MS3_00004561"/>
<dbReference type="PROSITE" id="PS50229">
    <property type="entry name" value="WH1"/>
    <property type="match status" value="1"/>
</dbReference>
<dbReference type="Gene3D" id="2.30.29.30">
    <property type="entry name" value="Pleckstrin-homology domain (PH domain)/Phosphotyrosine-binding domain (PTB)"/>
    <property type="match status" value="1"/>
</dbReference>
<dbReference type="CTD" id="24596192"/>
<evidence type="ECO:0000313" key="3">
    <source>
        <dbReference type="EMBL" id="KAH9592740.1"/>
    </source>
</evidence>
<dbReference type="SUPFAM" id="SSF50729">
    <property type="entry name" value="PH domain-like"/>
    <property type="match status" value="1"/>
</dbReference>
<organism evidence="3 4">
    <name type="scientific">Schistosoma haematobium</name>
    <name type="common">Blood fluke</name>
    <dbReference type="NCBI Taxonomy" id="6185"/>
    <lineage>
        <taxon>Eukaryota</taxon>
        <taxon>Metazoa</taxon>
        <taxon>Spiralia</taxon>
        <taxon>Lophotrochozoa</taxon>
        <taxon>Platyhelminthes</taxon>
        <taxon>Trematoda</taxon>
        <taxon>Digenea</taxon>
        <taxon>Strigeidida</taxon>
        <taxon>Schistosomatoidea</taxon>
        <taxon>Schistosomatidae</taxon>
        <taxon>Schistosoma</taxon>
    </lineage>
</organism>
<accession>A0A922LT11</accession>
<feature type="region of interest" description="Disordered" evidence="1">
    <location>
        <begin position="379"/>
        <end position="406"/>
    </location>
</feature>
<evidence type="ECO:0000259" key="2">
    <source>
        <dbReference type="PROSITE" id="PS50229"/>
    </source>
</evidence>
<dbReference type="InterPro" id="IPR000697">
    <property type="entry name" value="WH1/EVH1_dom"/>
</dbReference>
<keyword evidence="4" id="KW-1185">Reference proteome</keyword>
<dbReference type="InterPro" id="IPR011993">
    <property type="entry name" value="PH-like_dom_sf"/>
</dbReference>
<reference evidence="3" key="3">
    <citation type="submission" date="2021-06" db="EMBL/GenBank/DDBJ databases">
        <title>Chromosome-level genome assembly for S. haematobium.</title>
        <authorList>
            <person name="Stroehlein A.J."/>
        </authorList>
    </citation>
    <scope>NUCLEOTIDE SEQUENCE</scope>
</reference>
<dbReference type="PANTHER" id="PTHR11202:SF22">
    <property type="entry name" value="PROTEIN ENABLED"/>
    <property type="match status" value="1"/>
</dbReference>
<feature type="compositionally biased region" description="Pro residues" evidence="1">
    <location>
        <begin position="385"/>
        <end position="398"/>
    </location>
</feature>
<dbReference type="Proteomes" id="UP000471633">
    <property type="component" value="Unassembled WGS sequence"/>
</dbReference>
<evidence type="ECO:0000313" key="4">
    <source>
        <dbReference type="Proteomes" id="UP000471633"/>
    </source>
</evidence>
<dbReference type="GO" id="GO:0017124">
    <property type="term" value="F:SH3 domain binding"/>
    <property type="evidence" value="ECO:0007669"/>
    <property type="project" value="TreeGrafter"/>
</dbReference>
<dbReference type="EMBL" id="AMPZ03000002">
    <property type="protein sequence ID" value="KAH9592740.1"/>
    <property type="molecule type" value="Genomic_DNA"/>
</dbReference>
<dbReference type="RefSeq" id="XP_051072681.1">
    <property type="nucleotide sequence ID" value="XM_051212493.1"/>
</dbReference>
<dbReference type="PANTHER" id="PTHR11202">
    <property type="entry name" value="SPROUTY-RELATED, EVH1 DOMAIN-CONTAINING PROTEIN FAMILY MEMBER"/>
    <property type="match status" value="1"/>
</dbReference>
<feature type="region of interest" description="Disordered" evidence="1">
    <location>
        <begin position="304"/>
        <end position="336"/>
    </location>
</feature>
<comment type="caution">
    <text evidence="3">The sequence shown here is derived from an EMBL/GenBank/DDBJ whole genome shotgun (WGS) entry which is preliminary data.</text>
</comment>
<sequence>MAECAVATAKANVMLYDSKASTWIPSGPGHGISKVQLYHNTLTNAYRVVGWRLPDREVVINCAIARGLKYHQARPTFHQWRDSRQQVYGLNFTSVEEADAFAAAVKSALESLAALHCQQALQAQQCKPPVTYDQLVSNETTTTTTINQDMQLNQYQQSKYQIPNQQLSSNQQVTNYTNNNNQAYSAQPTGILVQNHQISSSDITEPTESYTDQNKALSSSALSNQQSDRNTLCNDYNEAIVNSVNNIILSDNQNVYPGYTTTCKTNTSNHQNTEIVPRLKSSTEQNVSAINGCSMNGNTEHGVNCDSPYYSSSDDSVRNLRGLPNGSNEPHVNPTSSVTLNASNFPNNNVKLLGGNSDESSVITRSLSPNQCTSINNTKSQQLIPAPPPPPPPPPPRLLHPHQWLI</sequence>